<dbReference type="Proteomes" id="UP001153069">
    <property type="component" value="Unassembled WGS sequence"/>
</dbReference>
<evidence type="ECO:0000256" key="1">
    <source>
        <dbReference type="SAM" id="MobiDB-lite"/>
    </source>
</evidence>
<feature type="compositionally biased region" description="Basic and acidic residues" evidence="1">
    <location>
        <begin position="14"/>
        <end position="30"/>
    </location>
</feature>
<dbReference type="EMBL" id="CAICTM010001465">
    <property type="protein sequence ID" value="CAB9523878.1"/>
    <property type="molecule type" value="Genomic_DNA"/>
</dbReference>
<feature type="compositionally biased region" description="Polar residues" evidence="1">
    <location>
        <begin position="31"/>
        <end position="53"/>
    </location>
</feature>
<dbReference type="AlphaFoldDB" id="A0A9N8ENF1"/>
<evidence type="ECO:0000313" key="2">
    <source>
        <dbReference type="EMBL" id="CAB9523878.1"/>
    </source>
</evidence>
<accession>A0A9N8ENF1</accession>
<comment type="caution">
    <text evidence="2">The sequence shown here is derived from an EMBL/GenBank/DDBJ whole genome shotgun (WGS) entry which is preliminary data.</text>
</comment>
<reference evidence="2" key="1">
    <citation type="submission" date="2020-06" db="EMBL/GenBank/DDBJ databases">
        <authorList>
            <consortium name="Plant Systems Biology data submission"/>
        </authorList>
    </citation>
    <scope>NUCLEOTIDE SEQUENCE</scope>
    <source>
        <strain evidence="2">D6</strain>
    </source>
</reference>
<feature type="region of interest" description="Disordered" evidence="1">
    <location>
        <begin position="1"/>
        <end position="77"/>
    </location>
</feature>
<proteinExistence type="predicted"/>
<gene>
    <name evidence="2" type="ORF">SEMRO_1467_G275100.1</name>
</gene>
<keyword evidence="3" id="KW-1185">Reference proteome</keyword>
<feature type="compositionally biased region" description="Low complexity" evidence="1">
    <location>
        <begin position="108"/>
        <end position="119"/>
    </location>
</feature>
<organism evidence="2 3">
    <name type="scientific">Seminavis robusta</name>
    <dbReference type="NCBI Taxonomy" id="568900"/>
    <lineage>
        <taxon>Eukaryota</taxon>
        <taxon>Sar</taxon>
        <taxon>Stramenopiles</taxon>
        <taxon>Ochrophyta</taxon>
        <taxon>Bacillariophyta</taxon>
        <taxon>Bacillariophyceae</taxon>
        <taxon>Bacillariophycidae</taxon>
        <taxon>Naviculales</taxon>
        <taxon>Naviculaceae</taxon>
        <taxon>Seminavis</taxon>
    </lineage>
</organism>
<name>A0A9N8ENF1_9STRA</name>
<protein>
    <submittedName>
        <fullName evidence="2">Uncharacterized protein</fullName>
    </submittedName>
</protein>
<feature type="region of interest" description="Disordered" evidence="1">
    <location>
        <begin position="108"/>
        <end position="163"/>
    </location>
</feature>
<evidence type="ECO:0000313" key="3">
    <source>
        <dbReference type="Proteomes" id="UP001153069"/>
    </source>
</evidence>
<sequence>MNMMFSGPTNENWSEFHSKYGNGPDRDRRSMMQSTLSAMGSSCRSLIDSGSNHATKRDSDGSMARSPPPQRGVLPRAASARVLMVQGNKAGVARSSSGSLLALRGALVGTSRQKSQSLLGGTGSSHGHGAPQKPRRSRSPMPDKRRSKSPMRQRADLLEQQQS</sequence>